<protein>
    <submittedName>
        <fullName evidence="2">Uncharacterized protein</fullName>
    </submittedName>
</protein>
<reference evidence="2 3" key="1">
    <citation type="submission" date="2019-02" db="EMBL/GenBank/DDBJ databases">
        <title>Genomic Encyclopedia of Type Strains, Phase IV (KMG-IV): sequencing the most valuable type-strain genomes for metagenomic binning, comparative biology and taxonomic classification.</title>
        <authorList>
            <person name="Goeker M."/>
        </authorList>
    </citation>
    <scope>NUCLEOTIDE SEQUENCE [LARGE SCALE GENOMIC DNA]</scope>
    <source>
        <strain evidence="2 3">DSM 23814</strain>
    </source>
</reference>
<evidence type="ECO:0000313" key="3">
    <source>
        <dbReference type="Proteomes" id="UP000293398"/>
    </source>
</evidence>
<proteinExistence type="predicted"/>
<accession>A0A4Q7VVF9</accession>
<comment type="caution">
    <text evidence="2">The sequence shown here is derived from an EMBL/GenBank/DDBJ whole genome shotgun (WGS) entry which is preliminary data.</text>
</comment>
<gene>
    <name evidence="2" type="ORF">EV681_2206</name>
</gene>
<name>A0A4Q7VVF9_9BURK</name>
<sequence length="71" mass="7827">MSEIRGKTDTLSRRAVPRTCAKRSRLRCGAATRKTALTVTSYAQPGFDTVLGVTAIIMSSSNFFSFVLRRI</sequence>
<dbReference type="AlphaFoldDB" id="A0A4Q7VVF9"/>
<evidence type="ECO:0000256" key="1">
    <source>
        <dbReference type="SAM" id="Phobius"/>
    </source>
</evidence>
<dbReference type="EMBL" id="SHKO01000001">
    <property type="protein sequence ID" value="RZU00398.1"/>
    <property type="molecule type" value="Genomic_DNA"/>
</dbReference>
<keyword evidence="1" id="KW-0472">Membrane</keyword>
<keyword evidence="3" id="KW-1185">Reference proteome</keyword>
<dbReference type="Proteomes" id="UP000293398">
    <property type="component" value="Unassembled WGS sequence"/>
</dbReference>
<keyword evidence="1" id="KW-0812">Transmembrane</keyword>
<organism evidence="2 3">
    <name type="scientific">Advenella incenata</name>
    <dbReference type="NCBI Taxonomy" id="267800"/>
    <lineage>
        <taxon>Bacteria</taxon>
        <taxon>Pseudomonadati</taxon>
        <taxon>Pseudomonadota</taxon>
        <taxon>Betaproteobacteria</taxon>
        <taxon>Burkholderiales</taxon>
        <taxon>Alcaligenaceae</taxon>
    </lineage>
</organism>
<feature type="transmembrane region" description="Helical" evidence="1">
    <location>
        <begin position="49"/>
        <end position="68"/>
    </location>
</feature>
<keyword evidence="1" id="KW-1133">Transmembrane helix</keyword>
<evidence type="ECO:0000313" key="2">
    <source>
        <dbReference type="EMBL" id="RZU00398.1"/>
    </source>
</evidence>